<dbReference type="PANTHER" id="PTHR34222">
    <property type="entry name" value="GAG_PRE-INTEGRS DOMAIN-CONTAINING PROTEIN"/>
    <property type="match status" value="1"/>
</dbReference>
<dbReference type="PANTHER" id="PTHR34222:SF87">
    <property type="entry name" value="CCHC-TYPE DOMAIN-CONTAINING PROTEIN"/>
    <property type="match status" value="1"/>
</dbReference>
<evidence type="ECO:0000256" key="1">
    <source>
        <dbReference type="SAM" id="MobiDB-lite"/>
    </source>
</evidence>
<feature type="compositionally biased region" description="Polar residues" evidence="1">
    <location>
        <begin position="1"/>
        <end position="13"/>
    </location>
</feature>
<evidence type="ECO:0000313" key="3">
    <source>
        <dbReference type="Proteomes" id="UP000824120"/>
    </source>
</evidence>
<dbReference type="OrthoDB" id="1326256at2759"/>
<dbReference type="AlphaFoldDB" id="A0A9J5ZAP1"/>
<keyword evidence="3" id="KW-1185">Reference proteome</keyword>
<protein>
    <submittedName>
        <fullName evidence="2">Uncharacterized protein</fullName>
    </submittedName>
</protein>
<reference evidence="2 3" key="1">
    <citation type="submission" date="2020-09" db="EMBL/GenBank/DDBJ databases">
        <title>De no assembly of potato wild relative species, Solanum commersonii.</title>
        <authorList>
            <person name="Cho K."/>
        </authorList>
    </citation>
    <scope>NUCLEOTIDE SEQUENCE [LARGE SCALE GENOMIC DNA]</scope>
    <source>
        <strain evidence="2">LZ3.2</strain>
        <tissue evidence="2">Leaf</tissue>
    </source>
</reference>
<accession>A0A9J5ZAP1</accession>
<sequence>MEASNPTAMYTSRSSDDHSKQKRSFTGNLFCDFCHLRGHTKADCNKLKKCDHCHLTGHVKGNCYRLIGYPDDFKGKRRANAVTGSISGNVPMMDSNIAGSLAHHQMLMSSQQQNSFPQYQPMQIHTRPDYSQSHYMQPQPGMMASHMHTTSVEDIELEPPPKLCLR</sequence>
<organism evidence="2 3">
    <name type="scientific">Solanum commersonii</name>
    <name type="common">Commerson's wild potato</name>
    <name type="synonym">Commerson's nightshade</name>
    <dbReference type="NCBI Taxonomy" id="4109"/>
    <lineage>
        <taxon>Eukaryota</taxon>
        <taxon>Viridiplantae</taxon>
        <taxon>Streptophyta</taxon>
        <taxon>Embryophyta</taxon>
        <taxon>Tracheophyta</taxon>
        <taxon>Spermatophyta</taxon>
        <taxon>Magnoliopsida</taxon>
        <taxon>eudicotyledons</taxon>
        <taxon>Gunneridae</taxon>
        <taxon>Pentapetalae</taxon>
        <taxon>asterids</taxon>
        <taxon>lamiids</taxon>
        <taxon>Solanales</taxon>
        <taxon>Solanaceae</taxon>
        <taxon>Solanoideae</taxon>
        <taxon>Solaneae</taxon>
        <taxon>Solanum</taxon>
    </lineage>
</organism>
<comment type="caution">
    <text evidence="2">The sequence shown here is derived from an EMBL/GenBank/DDBJ whole genome shotgun (WGS) entry which is preliminary data.</text>
</comment>
<dbReference type="Proteomes" id="UP000824120">
    <property type="component" value="Chromosome 4"/>
</dbReference>
<name>A0A9J5ZAP1_SOLCO</name>
<feature type="region of interest" description="Disordered" evidence="1">
    <location>
        <begin position="1"/>
        <end position="21"/>
    </location>
</feature>
<dbReference type="EMBL" id="JACXVP010000004">
    <property type="protein sequence ID" value="KAG5608983.1"/>
    <property type="molecule type" value="Genomic_DNA"/>
</dbReference>
<evidence type="ECO:0000313" key="2">
    <source>
        <dbReference type="EMBL" id="KAG5608983.1"/>
    </source>
</evidence>
<gene>
    <name evidence="2" type="ORF">H5410_020264</name>
</gene>
<proteinExistence type="predicted"/>